<dbReference type="SUPFAM" id="SSF101478">
    <property type="entry name" value="ADP-ribosylglycohydrolase"/>
    <property type="match status" value="1"/>
</dbReference>
<dbReference type="InterPro" id="IPR050792">
    <property type="entry name" value="ADP-ribosylglycohydrolase"/>
</dbReference>
<protein>
    <submittedName>
        <fullName evidence="1">ADP-ribosylglycohydrolase family protein</fullName>
    </submittedName>
</protein>
<dbReference type="PANTHER" id="PTHR16222">
    <property type="entry name" value="ADP-RIBOSYLGLYCOHYDROLASE"/>
    <property type="match status" value="1"/>
</dbReference>
<dbReference type="EMBL" id="JBHTMK010000064">
    <property type="protein sequence ID" value="MFD1373138.1"/>
    <property type="molecule type" value="Genomic_DNA"/>
</dbReference>
<dbReference type="RefSeq" id="WP_317796880.1">
    <property type="nucleotide sequence ID" value="NZ_AP028461.1"/>
</dbReference>
<dbReference type="InterPro" id="IPR005502">
    <property type="entry name" value="Ribosyl_crysJ1"/>
</dbReference>
<dbReference type="Proteomes" id="UP001597183">
    <property type="component" value="Unassembled WGS sequence"/>
</dbReference>
<reference evidence="2" key="1">
    <citation type="journal article" date="2019" name="Int. J. Syst. Evol. Microbiol.">
        <title>The Global Catalogue of Microorganisms (GCM) 10K type strain sequencing project: providing services to taxonomists for standard genome sequencing and annotation.</title>
        <authorList>
            <consortium name="The Broad Institute Genomics Platform"/>
            <consortium name="The Broad Institute Genome Sequencing Center for Infectious Disease"/>
            <person name="Wu L."/>
            <person name="Ma J."/>
        </authorList>
    </citation>
    <scope>NUCLEOTIDE SEQUENCE [LARGE SCALE GENOMIC DNA]</scope>
    <source>
        <strain evidence="2">CCM 7526</strain>
    </source>
</reference>
<accession>A0ABW4AT51</accession>
<keyword evidence="2" id="KW-1185">Reference proteome</keyword>
<name>A0ABW4AT51_9ACTN</name>
<proteinExistence type="predicted"/>
<comment type="caution">
    <text evidence="1">The sequence shown here is derived from an EMBL/GenBank/DDBJ whole genome shotgun (WGS) entry which is preliminary data.</text>
</comment>
<evidence type="ECO:0000313" key="1">
    <source>
        <dbReference type="EMBL" id="MFD1373138.1"/>
    </source>
</evidence>
<organism evidence="1 2">
    <name type="scientific">Actinoplanes sichuanensis</name>
    <dbReference type="NCBI Taxonomy" id="512349"/>
    <lineage>
        <taxon>Bacteria</taxon>
        <taxon>Bacillati</taxon>
        <taxon>Actinomycetota</taxon>
        <taxon>Actinomycetes</taxon>
        <taxon>Micromonosporales</taxon>
        <taxon>Micromonosporaceae</taxon>
        <taxon>Actinoplanes</taxon>
    </lineage>
</organism>
<sequence>MRAASGSLFGSAYGDCLGRPTEFLDYGSIVATYGVAGPQELTGVPARVTDDTQMALAVGEALLEVQTFSPEALEPVLTRRFVEWLKSPDNTRSPGMSCLHACVGLAAGLPWSEATQTGSKGCGANMRVTPVGLVPGLTEDQRAGVAQFQAALTHGHPTGLAASELTAYAVHFLRNGLPPADVVPALRQRCAEQRVNYRGEWLGELWRQPGVSRPETFIAHGWDECADALDRVCRALESGRHEGDPCRATGAGWVAEEALATALYCYLISPDEPVAVLGRAAATSGDSDSIACLAGAFAGAALGLEAWPTGWQTRIEYAERLAHIGRAWD</sequence>
<dbReference type="InterPro" id="IPR036705">
    <property type="entry name" value="Ribosyl_crysJ1_sf"/>
</dbReference>
<dbReference type="Pfam" id="PF03747">
    <property type="entry name" value="ADP_ribosyl_GH"/>
    <property type="match status" value="1"/>
</dbReference>
<gene>
    <name evidence="1" type="ORF">ACFQ5G_48085</name>
</gene>
<dbReference type="PANTHER" id="PTHR16222:SF12">
    <property type="entry name" value="ADP-RIBOSYLGLYCOHYDROLASE-RELATED"/>
    <property type="match status" value="1"/>
</dbReference>
<evidence type="ECO:0000313" key="2">
    <source>
        <dbReference type="Proteomes" id="UP001597183"/>
    </source>
</evidence>
<dbReference type="Gene3D" id="1.10.4080.10">
    <property type="entry name" value="ADP-ribosylation/Crystallin J1"/>
    <property type="match status" value="1"/>
</dbReference>